<evidence type="ECO:0000256" key="4">
    <source>
        <dbReference type="ARBA" id="ARBA00023136"/>
    </source>
</evidence>
<dbReference type="AlphaFoldDB" id="A0A834TZ19"/>
<dbReference type="GO" id="GO:0098542">
    <property type="term" value="P:defense response to other organism"/>
    <property type="evidence" value="ECO:0007669"/>
    <property type="project" value="InterPro"/>
</dbReference>
<organism evidence="8 9">
    <name type="scientific">Senna tora</name>
    <dbReference type="NCBI Taxonomy" id="362788"/>
    <lineage>
        <taxon>Eukaryota</taxon>
        <taxon>Viridiplantae</taxon>
        <taxon>Streptophyta</taxon>
        <taxon>Embryophyta</taxon>
        <taxon>Tracheophyta</taxon>
        <taxon>Spermatophyta</taxon>
        <taxon>Magnoliopsida</taxon>
        <taxon>eudicotyledons</taxon>
        <taxon>Gunneridae</taxon>
        <taxon>Pentapetalae</taxon>
        <taxon>rosids</taxon>
        <taxon>fabids</taxon>
        <taxon>Fabales</taxon>
        <taxon>Fabaceae</taxon>
        <taxon>Caesalpinioideae</taxon>
        <taxon>Cassia clade</taxon>
        <taxon>Senna</taxon>
    </lineage>
</organism>
<gene>
    <name evidence="8" type="ORF">G2W53_013528</name>
</gene>
<dbReference type="Proteomes" id="UP000634136">
    <property type="component" value="Unassembled WGS sequence"/>
</dbReference>
<feature type="region of interest" description="Disordered" evidence="5">
    <location>
        <begin position="1"/>
        <end position="71"/>
    </location>
</feature>
<evidence type="ECO:0000256" key="6">
    <source>
        <dbReference type="SAM" id="Phobius"/>
    </source>
</evidence>
<dbReference type="EMBL" id="JAAIUW010000005">
    <property type="protein sequence ID" value="KAF7831195.1"/>
    <property type="molecule type" value="Genomic_DNA"/>
</dbReference>
<evidence type="ECO:0000256" key="1">
    <source>
        <dbReference type="ARBA" id="ARBA00004167"/>
    </source>
</evidence>
<feature type="transmembrane region" description="Helical" evidence="6">
    <location>
        <begin position="79"/>
        <end position="105"/>
    </location>
</feature>
<feature type="domain" description="Late embryogenesis abundant protein LEA-2 subgroup" evidence="7">
    <location>
        <begin position="141"/>
        <end position="240"/>
    </location>
</feature>
<name>A0A834TZ19_9FABA</name>
<reference evidence="8" key="1">
    <citation type="submission" date="2020-09" db="EMBL/GenBank/DDBJ databases">
        <title>Genome-Enabled Discovery of Anthraquinone Biosynthesis in Senna tora.</title>
        <authorList>
            <person name="Kang S.-H."/>
            <person name="Pandey R.P."/>
            <person name="Lee C.-M."/>
            <person name="Sim J.-S."/>
            <person name="Jeong J.-T."/>
            <person name="Choi B.-S."/>
            <person name="Jung M."/>
            <person name="Ginzburg D."/>
            <person name="Zhao K."/>
            <person name="Won S.Y."/>
            <person name="Oh T.-J."/>
            <person name="Yu Y."/>
            <person name="Kim N.-H."/>
            <person name="Lee O.R."/>
            <person name="Lee T.-H."/>
            <person name="Bashyal P."/>
            <person name="Kim T.-S."/>
            <person name="Lee W.-H."/>
            <person name="Kawkins C."/>
            <person name="Kim C.-K."/>
            <person name="Kim J.S."/>
            <person name="Ahn B.O."/>
            <person name="Rhee S.Y."/>
            <person name="Sohng J.K."/>
        </authorList>
    </citation>
    <scope>NUCLEOTIDE SEQUENCE</scope>
    <source>
        <tissue evidence="8">Leaf</tissue>
    </source>
</reference>
<sequence>MADHNQRIHPLTTDDDDAEAPPPTAPLFPRNTSKSDVKPDGIDPPATADPPLPRRTFPVSHSPPPRPPKRRRRSCLCKLLCWTLTLLLTLIVALAITLAILYLIFKPKLPKFSIQKLRVTQFNLTGSDDLSAAFSVGITAVNPNTKIGIYYEGGSHVEAWYEDTKLCEGSLPRFYQGHRNTTSLELPMSGRARNASGLMTDLQEEEKERGNVGLDLKVKQPVRVKLGRVKMFKVRFRVRCRLLVDSISAGNDIGIQSSSCKFRFRL</sequence>
<evidence type="ECO:0000256" key="5">
    <source>
        <dbReference type="SAM" id="MobiDB-lite"/>
    </source>
</evidence>
<dbReference type="OrthoDB" id="1917746at2759"/>
<evidence type="ECO:0000256" key="3">
    <source>
        <dbReference type="ARBA" id="ARBA00022989"/>
    </source>
</evidence>
<dbReference type="GO" id="GO:0005886">
    <property type="term" value="C:plasma membrane"/>
    <property type="evidence" value="ECO:0007669"/>
    <property type="project" value="TreeGrafter"/>
</dbReference>
<evidence type="ECO:0000313" key="9">
    <source>
        <dbReference type="Proteomes" id="UP000634136"/>
    </source>
</evidence>
<dbReference type="SUPFAM" id="SSF117070">
    <property type="entry name" value="LEA14-like"/>
    <property type="match status" value="1"/>
</dbReference>
<proteinExistence type="predicted"/>
<dbReference type="PANTHER" id="PTHR31234">
    <property type="entry name" value="LATE EMBRYOGENESIS ABUNDANT (LEA) HYDROXYPROLINE-RICH GLYCOPROTEIN FAMILY"/>
    <property type="match status" value="1"/>
</dbReference>
<comment type="caution">
    <text evidence="8">The sequence shown here is derived from an EMBL/GenBank/DDBJ whole genome shotgun (WGS) entry which is preliminary data.</text>
</comment>
<keyword evidence="4 6" id="KW-0472">Membrane</keyword>
<evidence type="ECO:0000256" key="2">
    <source>
        <dbReference type="ARBA" id="ARBA00022692"/>
    </source>
</evidence>
<dbReference type="PANTHER" id="PTHR31234:SF72">
    <property type="entry name" value="NDR1_HIN1-LIKE PROTEIN 6"/>
    <property type="match status" value="1"/>
</dbReference>
<evidence type="ECO:0000313" key="8">
    <source>
        <dbReference type="EMBL" id="KAF7831195.1"/>
    </source>
</evidence>
<dbReference type="InterPro" id="IPR044839">
    <property type="entry name" value="NDR1-like"/>
</dbReference>
<accession>A0A834TZ19</accession>
<keyword evidence="2 6" id="KW-0812">Transmembrane</keyword>
<keyword evidence="9" id="KW-1185">Reference proteome</keyword>
<evidence type="ECO:0000259" key="7">
    <source>
        <dbReference type="Pfam" id="PF03168"/>
    </source>
</evidence>
<comment type="subcellular location">
    <subcellularLocation>
        <location evidence="1">Membrane</location>
        <topology evidence="1">Single-pass membrane protein</topology>
    </subcellularLocation>
</comment>
<protein>
    <submittedName>
        <fullName evidence="8">NDR1/HIN1-like protein 6</fullName>
    </submittedName>
</protein>
<dbReference type="InterPro" id="IPR004864">
    <property type="entry name" value="LEA_2"/>
</dbReference>
<dbReference type="Pfam" id="PF03168">
    <property type="entry name" value="LEA_2"/>
    <property type="match status" value="1"/>
</dbReference>
<keyword evidence="3 6" id="KW-1133">Transmembrane helix</keyword>